<evidence type="ECO:0000313" key="2">
    <source>
        <dbReference type="Proteomes" id="UP000830167"/>
    </source>
</evidence>
<proteinExistence type="predicted"/>
<keyword evidence="2" id="KW-1185">Reference proteome</keyword>
<accession>A0ABY4CRC9</accession>
<dbReference type="EMBL" id="CP089291">
    <property type="protein sequence ID" value="UOF92161.1"/>
    <property type="molecule type" value="Genomic_DNA"/>
</dbReference>
<dbReference type="Proteomes" id="UP000830167">
    <property type="component" value="Chromosome"/>
</dbReference>
<gene>
    <name evidence="1" type="ORF">LSG31_08175</name>
</gene>
<protein>
    <submittedName>
        <fullName evidence="1">Uncharacterized protein</fullName>
    </submittedName>
</protein>
<dbReference type="RefSeq" id="WP_347438847.1">
    <property type="nucleotide sequence ID" value="NZ_CP089291.1"/>
</dbReference>
<sequence length="65" mass="7788">MSTIHKLDLLRKNVTIERSKLYRYMNQPSVSVEELRKQVKIVEDLQKQIRMLKPIQIDDSIADYQ</sequence>
<organism evidence="1 2">
    <name type="scientific">Fodinisporobacter ferrooxydans</name>
    <dbReference type="NCBI Taxonomy" id="2901836"/>
    <lineage>
        <taxon>Bacteria</taxon>
        <taxon>Bacillati</taxon>
        <taxon>Bacillota</taxon>
        <taxon>Bacilli</taxon>
        <taxon>Bacillales</taxon>
        <taxon>Alicyclobacillaceae</taxon>
        <taxon>Fodinisporobacter</taxon>
    </lineage>
</organism>
<name>A0ABY4CRC9_9BACL</name>
<evidence type="ECO:0000313" key="1">
    <source>
        <dbReference type="EMBL" id="UOF92161.1"/>
    </source>
</evidence>
<reference evidence="1" key="1">
    <citation type="submission" date="2021-12" db="EMBL/GenBank/DDBJ databases">
        <title>Alicyclobacillaceae gen. nov., sp. nov., isolated from chalcocite enrichment system.</title>
        <authorList>
            <person name="Jiang Z."/>
        </authorList>
    </citation>
    <scope>NUCLEOTIDE SEQUENCE</scope>
    <source>
        <strain evidence="1">MYW30-H2</strain>
    </source>
</reference>